<protein>
    <submittedName>
        <fullName evidence="2">Uncharacterized protein</fullName>
    </submittedName>
</protein>
<dbReference type="EMBL" id="BPLQ01007868">
    <property type="protein sequence ID" value="GIY32820.1"/>
    <property type="molecule type" value="Genomic_DNA"/>
</dbReference>
<gene>
    <name evidence="2" type="ORF">CDAR_612391</name>
</gene>
<keyword evidence="1" id="KW-0812">Transmembrane</keyword>
<evidence type="ECO:0000256" key="1">
    <source>
        <dbReference type="SAM" id="Phobius"/>
    </source>
</evidence>
<proteinExistence type="predicted"/>
<evidence type="ECO:0000313" key="3">
    <source>
        <dbReference type="Proteomes" id="UP001054837"/>
    </source>
</evidence>
<organism evidence="2 3">
    <name type="scientific">Caerostris darwini</name>
    <dbReference type="NCBI Taxonomy" id="1538125"/>
    <lineage>
        <taxon>Eukaryota</taxon>
        <taxon>Metazoa</taxon>
        <taxon>Ecdysozoa</taxon>
        <taxon>Arthropoda</taxon>
        <taxon>Chelicerata</taxon>
        <taxon>Arachnida</taxon>
        <taxon>Araneae</taxon>
        <taxon>Araneomorphae</taxon>
        <taxon>Entelegynae</taxon>
        <taxon>Araneoidea</taxon>
        <taxon>Araneidae</taxon>
        <taxon>Caerostris</taxon>
    </lineage>
</organism>
<dbReference type="Proteomes" id="UP001054837">
    <property type="component" value="Unassembled WGS sequence"/>
</dbReference>
<keyword evidence="3" id="KW-1185">Reference proteome</keyword>
<dbReference type="AlphaFoldDB" id="A0AAV4SF63"/>
<accession>A0AAV4SF63</accession>
<reference evidence="2 3" key="1">
    <citation type="submission" date="2021-06" db="EMBL/GenBank/DDBJ databases">
        <title>Caerostris darwini draft genome.</title>
        <authorList>
            <person name="Kono N."/>
            <person name="Arakawa K."/>
        </authorList>
    </citation>
    <scope>NUCLEOTIDE SEQUENCE [LARGE SCALE GENOMIC DNA]</scope>
</reference>
<name>A0AAV4SF63_9ARAC</name>
<keyword evidence="1" id="KW-1133">Transmembrane helix</keyword>
<sequence>MKTDHYFFGYCTTKKLSCCQVCFFTFFANYQPRSSVKTIATEQCAPRQLLQKKGLLCAILFWIVIFVFCNGTELVLPKSHGSLTVPECGVGDRYA</sequence>
<comment type="caution">
    <text evidence="2">The sequence shown here is derived from an EMBL/GenBank/DDBJ whole genome shotgun (WGS) entry which is preliminary data.</text>
</comment>
<evidence type="ECO:0000313" key="2">
    <source>
        <dbReference type="EMBL" id="GIY32820.1"/>
    </source>
</evidence>
<feature type="transmembrane region" description="Helical" evidence="1">
    <location>
        <begin position="55"/>
        <end position="76"/>
    </location>
</feature>
<keyword evidence="1" id="KW-0472">Membrane</keyword>